<dbReference type="Proteomes" id="UP000231932">
    <property type="component" value="Chromosome"/>
</dbReference>
<dbReference type="InterPro" id="IPR003615">
    <property type="entry name" value="HNH_nuc"/>
</dbReference>
<dbReference type="AlphaFoldDB" id="A0A2K8N931"/>
<dbReference type="OrthoDB" id="9802640at2"/>
<proteinExistence type="predicted"/>
<dbReference type="RefSeq" id="WP_100668592.1">
    <property type="nucleotide sequence ID" value="NZ_CP024955.1"/>
</dbReference>
<keyword evidence="2" id="KW-1185">Reference proteome</keyword>
<accession>A0A2K8N931</accession>
<sequence>MSWESLGWNYDDMTARRRIRLKSPAPECFLCGERNPHTLEIHHVEGNHRGPTVLLCRNCHAVVTAKQVAGLDDLKRLKDSRRKEVAGLILMADALGDRLRMLAGMIADKLDEIGRES</sequence>
<evidence type="ECO:0000313" key="2">
    <source>
        <dbReference type="Proteomes" id="UP000231932"/>
    </source>
</evidence>
<evidence type="ECO:0000313" key="1">
    <source>
        <dbReference type="EMBL" id="ATY85834.1"/>
    </source>
</evidence>
<protein>
    <recommendedName>
        <fullName evidence="3">HNH endonuclease</fullName>
    </recommendedName>
</protein>
<dbReference type="EMBL" id="CP024955">
    <property type="protein sequence ID" value="ATY85834.1"/>
    <property type="molecule type" value="Genomic_DNA"/>
</dbReference>
<name>A0A2K8N931_9BACL</name>
<evidence type="ECO:0008006" key="3">
    <source>
        <dbReference type="Google" id="ProtNLM"/>
    </source>
</evidence>
<gene>
    <name evidence="1" type="ORF">CVV65_13600</name>
</gene>
<dbReference type="CDD" id="cd00085">
    <property type="entry name" value="HNHc"/>
    <property type="match status" value="1"/>
</dbReference>
<reference evidence="2" key="1">
    <citation type="submission" date="2017-11" db="EMBL/GenBank/DDBJ databases">
        <title>Complete Genome Sequence of Kyrpidia sp. Strain EA-1, a thermophilic, hydrogen-oxidizing Bacterium, isolated from the Azores.</title>
        <authorList>
            <person name="Reiner J.E."/>
            <person name="Lapp C.J."/>
            <person name="Bunk B."/>
            <person name="Gescher J."/>
        </authorList>
    </citation>
    <scope>NUCLEOTIDE SEQUENCE [LARGE SCALE GENOMIC DNA]</scope>
    <source>
        <strain evidence="2">EA-1</strain>
    </source>
</reference>
<dbReference type="KEGG" id="kyr:CVV65_13600"/>
<organism evidence="1 2">
    <name type="scientific">Kyrpidia spormannii</name>
    <dbReference type="NCBI Taxonomy" id="2055160"/>
    <lineage>
        <taxon>Bacteria</taxon>
        <taxon>Bacillati</taxon>
        <taxon>Bacillota</taxon>
        <taxon>Bacilli</taxon>
        <taxon>Bacillales</taxon>
        <taxon>Alicyclobacillaceae</taxon>
        <taxon>Kyrpidia</taxon>
    </lineage>
</organism>